<organism evidence="1 2">
    <name type="scientific">Perkinsus olseni</name>
    <name type="common">Perkinsus atlanticus</name>
    <dbReference type="NCBI Taxonomy" id="32597"/>
    <lineage>
        <taxon>Eukaryota</taxon>
        <taxon>Sar</taxon>
        <taxon>Alveolata</taxon>
        <taxon>Perkinsozoa</taxon>
        <taxon>Perkinsea</taxon>
        <taxon>Perkinsida</taxon>
        <taxon>Perkinsidae</taxon>
        <taxon>Perkinsus</taxon>
    </lineage>
</organism>
<dbReference type="Proteomes" id="UP000553632">
    <property type="component" value="Unassembled WGS sequence"/>
</dbReference>
<reference evidence="1 2" key="1">
    <citation type="submission" date="2020-04" db="EMBL/GenBank/DDBJ databases">
        <title>Perkinsus olseni comparative genomics.</title>
        <authorList>
            <person name="Bogema D.R."/>
        </authorList>
    </citation>
    <scope>NUCLEOTIDE SEQUENCE [LARGE SCALE GENOMIC DNA]</scope>
    <source>
        <strain evidence="1 2">ATCC PRA-207</strain>
    </source>
</reference>
<sequence>APWNQSDTNSALEKLEKIEGIQTKLQSRLNPEVVVFKDDFVGDKEELKTQAKHFQTNLQAEDWVFMKTTKIFFHLRTPPSDRSCLIQDGLYVRNMKLKVKDHLDLRV</sequence>
<feature type="non-terminal residue" evidence="1">
    <location>
        <position position="107"/>
    </location>
</feature>
<gene>
    <name evidence="1" type="ORF">FOZ63_017666</name>
</gene>
<evidence type="ECO:0000313" key="1">
    <source>
        <dbReference type="EMBL" id="KAF4699730.1"/>
    </source>
</evidence>
<proteinExistence type="predicted"/>
<feature type="non-terminal residue" evidence="1">
    <location>
        <position position="1"/>
    </location>
</feature>
<keyword evidence="2" id="KW-1185">Reference proteome</keyword>
<name>A0A7J6PWF0_PEROL</name>
<comment type="caution">
    <text evidence="1">The sequence shown here is derived from an EMBL/GenBank/DDBJ whole genome shotgun (WGS) entry which is preliminary data.</text>
</comment>
<protein>
    <submittedName>
        <fullName evidence="1">Uncharacterized protein</fullName>
    </submittedName>
</protein>
<dbReference type="EMBL" id="JABANO010037713">
    <property type="protein sequence ID" value="KAF4699730.1"/>
    <property type="molecule type" value="Genomic_DNA"/>
</dbReference>
<evidence type="ECO:0000313" key="2">
    <source>
        <dbReference type="Proteomes" id="UP000553632"/>
    </source>
</evidence>
<accession>A0A7J6PWF0</accession>
<dbReference type="AlphaFoldDB" id="A0A7J6PWF0"/>